<dbReference type="eggNOG" id="ENOG502SBSD">
    <property type="taxonomic scope" value="Eukaryota"/>
</dbReference>
<dbReference type="InterPro" id="IPR036955">
    <property type="entry name" value="AP2/ERF_dom_sf"/>
</dbReference>
<dbReference type="HOGENOM" id="CLU_596464_0_0_1"/>
<evidence type="ECO:0000256" key="4">
    <source>
        <dbReference type="ARBA" id="ARBA00023163"/>
    </source>
</evidence>
<feature type="domain" description="AP2/ERF" evidence="6">
    <location>
        <begin position="178"/>
        <end position="234"/>
    </location>
</feature>
<keyword evidence="8" id="KW-1185">Reference proteome</keyword>
<evidence type="ECO:0000256" key="5">
    <source>
        <dbReference type="ARBA" id="ARBA00023242"/>
    </source>
</evidence>
<dbReference type="PROSITE" id="PS51032">
    <property type="entry name" value="AP2_ERF"/>
    <property type="match status" value="2"/>
</dbReference>
<dbReference type="KEGG" id="ehx:EMIHUDRAFT_236206"/>
<proteinExistence type="predicted"/>
<dbReference type="GO" id="GO:0003700">
    <property type="term" value="F:DNA-binding transcription factor activity"/>
    <property type="evidence" value="ECO:0007669"/>
    <property type="project" value="InterPro"/>
</dbReference>
<evidence type="ECO:0000256" key="3">
    <source>
        <dbReference type="ARBA" id="ARBA00023125"/>
    </source>
</evidence>
<organism evidence="7 8">
    <name type="scientific">Emiliania huxleyi (strain CCMP1516)</name>
    <dbReference type="NCBI Taxonomy" id="280463"/>
    <lineage>
        <taxon>Eukaryota</taxon>
        <taxon>Haptista</taxon>
        <taxon>Haptophyta</taxon>
        <taxon>Prymnesiophyceae</taxon>
        <taxon>Isochrysidales</taxon>
        <taxon>Noelaerhabdaceae</taxon>
        <taxon>Emiliania</taxon>
    </lineage>
</organism>
<dbReference type="InterPro" id="IPR016177">
    <property type="entry name" value="DNA-bd_dom_sf"/>
</dbReference>
<evidence type="ECO:0000259" key="6">
    <source>
        <dbReference type="PROSITE" id="PS51032"/>
    </source>
</evidence>
<dbReference type="Proteomes" id="UP000013827">
    <property type="component" value="Unassembled WGS sequence"/>
</dbReference>
<dbReference type="AlphaFoldDB" id="A0A0D3JU15"/>
<feature type="domain" description="AP2/ERF" evidence="6">
    <location>
        <begin position="246"/>
        <end position="301"/>
    </location>
</feature>
<dbReference type="Gene3D" id="3.30.730.10">
    <property type="entry name" value="AP2/ERF domain"/>
    <property type="match status" value="4"/>
</dbReference>
<protein>
    <recommendedName>
        <fullName evidence="6">AP2/ERF domain-containing protein</fullName>
    </recommendedName>
</protein>
<evidence type="ECO:0000256" key="2">
    <source>
        <dbReference type="ARBA" id="ARBA00023015"/>
    </source>
</evidence>
<dbReference type="RefSeq" id="XP_005779429.1">
    <property type="nucleotide sequence ID" value="XM_005779372.1"/>
</dbReference>
<comment type="subcellular location">
    <subcellularLocation>
        <location evidence="1">Nucleus</location>
    </subcellularLocation>
</comment>
<accession>A0A0D3JU15</accession>
<keyword evidence="4" id="KW-0804">Transcription</keyword>
<dbReference type="InterPro" id="IPR001471">
    <property type="entry name" value="AP2/ERF_dom"/>
</dbReference>
<name>A0A0D3JU15_EMIH1</name>
<sequence>MAPPAKEILSWQDLVRSGRLSRAQDREDPAAPHLRKVRVKHLVAQQAAYTLRIRMPCTRTGGCNGCIIAQDMSADRGSTRTGLVLVWNERRHKCALRLEQLEAPSPSAGIAATQAIDPPNTVTPGGPPLPQTATATQAAEVDTGAVAERAKAEEPALAPPVAEKQGLRLHLSSNSSTGYMGVCEHPSSGRFQAQHRLDGKQVHLGLFDTALEAAVAYARSVGEYQPPTVAAEAEGLRLHLSSNSTGYKGVLKSLSGRFCARQTVDGRDVCLGTFDTAVEAAVAYARAAGEYQPPTVATEAEGLRLHLSSSNITGYKGVYELASGRFEAKHMVDGRHVHLGTFDTAVEAAVAHARSVGEYQPLAQPSSAEGVAPRHGLRLHLSSNSTGYKNVVKESSGRFKLQHRVGRRHDCLGTFDTAVEAAVAYARAVGEYQPPPVATEAEGLRLHLSSSNATGCKVT</sequence>
<reference evidence="7" key="2">
    <citation type="submission" date="2024-10" db="UniProtKB">
        <authorList>
            <consortium name="EnsemblProtists"/>
        </authorList>
    </citation>
    <scope>IDENTIFICATION</scope>
</reference>
<dbReference type="GO" id="GO:0003677">
    <property type="term" value="F:DNA binding"/>
    <property type="evidence" value="ECO:0007669"/>
    <property type="project" value="UniProtKB-KW"/>
</dbReference>
<evidence type="ECO:0000256" key="1">
    <source>
        <dbReference type="ARBA" id="ARBA00004123"/>
    </source>
</evidence>
<dbReference type="PANTHER" id="PTHR31677:SF228">
    <property type="entry name" value="ETHYLENE-RESPONSIVE TRANSCRIPTION FACTOR 10-RELATED"/>
    <property type="match status" value="1"/>
</dbReference>
<keyword evidence="2" id="KW-0805">Transcription regulation</keyword>
<dbReference type="SMART" id="SM00380">
    <property type="entry name" value="AP2"/>
    <property type="match status" value="3"/>
</dbReference>
<keyword evidence="5" id="KW-0539">Nucleus</keyword>
<dbReference type="PANTHER" id="PTHR31677">
    <property type="entry name" value="AP2 DOMAIN CLASS TRANSCRIPTION FACTOR"/>
    <property type="match status" value="1"/>
</dbReference>
<dbReference type="EnsemblProtists" id="EOD27000">
    <property type="protein sequence ID" value="EOD27000"/>
    <property type="gene ID" value="EMIHUDRAFT_236206"/>
</dbReference>
<keyword evidence="3" id="KW-0238">DNA-binding</keyword>
<evidence type="ECO:0000313" key="8">
    <source>
        <dbReference type="Proteomes" id="UP000013827"/>
    </source>
</evidence>
<dbReference type="SUPFAM" id="SSF54171">
    <property type="entry name" value="DNA-binding domain"/>
    <property type="match status" value="4"/>
</dbReference>
<dbReference type="GO" id="GO:0005634">
    <property type="term" value="C:nucleus"/>
    <property type="evidence" value="ECO:0007669"/>
    <property type="project" value="UniProtKB-SubCell"/>
</dbReference>
<dbReference type="GeneID" id="17272545"/>
<evidence type="ECO:0000313" key="7">
    <source>
        <dbReference type="EnsemblProtists" id="EOD27000"/>
    </source>
</evidence>
<reference evidence="8" key="1">
    <citation type="journal article" date="2013" name="Nature">
        <title>Pan genome of the phytoplankton Emiliania underpins its global distribution.</title>
        <authorList>
            <person name="Read B.A."/>
            <person name="Kegel J."/>
            <person name="Klute M.J."/>
            <person name="Kuo A."/>
            <person name="Lefebvre S.C."/>
            <person name="Maumus F."/>
            <person name="Mayer C."/>
            <person name="Miller J."/>
            <person name="Monier A."/>
            <person name="Salamov A."/>
            <person name="Young J."/>
            <person name="Aguilar M."/>
            <person name="Claverie J.M."/>
            <person name="Frickenhaus S."/>
            <person name="Gonzalez K."/>
            <person name="Herman E.K."/>
            <person name="Lin Y.C."/>
            <person name="Napier J."/>
            <person name="Ogata H."/>
            <person name="Sarno A.F."/>
            <person name="Shmutz J."/>
            <person name="Schroeder D."/>
            <person name="de Vargas C."/>
            <person name="Verret F."/>
            <person name="von Dassow P."/>
            <person name="Valentin K."/>
            <person name="Van de Peer Y."/>
            <person name="Wheeler G."/>
            <person name="Dacks J.B."/>
            <person name="Delwiche C.F."/>
            <person name="Dyhrman S.T."/>
            <person name="Glockner G."/>
            <person name="John U."/>
            <person name="Richards T."/>
            <person name="Worden A.Z."/>
            <person name="Zhang X."/>
            <person name="Grigoriev I.V."/>
            <person name="Allen A.E."/>
            <person name="Bidle K."/>
            <person name="Borodovsky M."/>
            <person name="Bowler C."/>
            <person name="Brownlee C."/>
            <person name="Cock J.M."/>
            <person name="Elias M."/>
            <person name="Gladyshev V.N."/>
            <person name="Groth M."/>
            <person name="Guda C."/>
            <person name="Hadaegh A."/>
            <person name="Iglesias-Rodriguez M.D."/>
            <person name="Jenkins J."/>
            <person name="Jones B.M."/>
            <person name="Lawson T."/>
            <person name="Leese F."/>
            <person name="Lindquist E."/>
            <person name="Lobanov A."/>
            <person name="Lomsadze A."/>
            <person name="Malik S.B."/>
            <person name="Marsh M.E."/>
            <person name="Mackinder L."/>
            <person name="Mock T."/>
            <person name="Mueller-Roeber B."/>
            <person name="Pagarete A."/>
            <person name="Parker M."/>
            <person name="Probert I."/>
            <person name="Quesneville H."/>
            <person name="Raines C."/>
            <person name="Rensing S.A."/>
            <person name="Riano-Pachon D.M."/>
            <person name="Richier S."/>
            <person name="Rokitta S."/>
            <person name="Shiraiwa Y."/>
            <person name="Soanes D.M."/>
            <person name="van der Giezen M."/>
            <person name="Wahlund T.M."/>
            <person name="Williams B."/>
            <person name="Wilson W."/>
            <person name="Wolfe G."/>
            <person name="Wurch L.L."/>
        </authorList>
    </citation>
    <scope>NUCLEOTIDE SEQUENCE</scope>
</reference>
<dbReference type="PaxDb" id="2903-EOD27000"/>